<dbReference type="InterPro" id="IPR046151">
    <property type="entry name" value="DUF6153"/>
</dbReference>
<keyword evidence="2" id="KW-0472">Membrane</keyword>
<protein>
    <submittedName>
        <fullName evidence="3">DUF6153 family protein</fullName>
    </submittedName>
</protein>
<dbReference type="Proteomes" id="UP001063368">
    <property type="component" value="Chromosome"/>
</dbReference>
<dbReference type="EMBL" id="CP106856">
    <property type="protein sequence ID" value="UYB37400.1"/>
    <property type="molecule type" value="Genomic_DNA"/>
</dbReference>
<proteinExistence type="predicted"/>
<dbReference type="Pfam" id="PF19650">
    <property type="entry name" value="DUF6153"/>
    <property type="match status" value="1"/>
</dbReference>
<organism evidence="3 4">
    <name type="scientific">Arthrobacter koreensis</name>
    <dbReference type="NCBI Taxonomy" id="199136"/>
    <lineage>
        <taxon>Bacteria</taxon>
        <taxon>Bacillati</taxon>
        <taxon>Actinomycetota</taxon>
        <taxon>Actinomycetes</taxon>
        <taxon>Micrococcales</taxon>
        <taxon>Micrococcaceae</taxon>
        <taxon>Arthrobacter</taxon>
    </lineage>
</organism>
<feature type="transmembrane region" description="Helical" evidence="2">
    <location>
        <begin position="21"/>
        <end position="42"/>
    </location>
</feature>
<keyword evidence="2" id="KW-0812">Transmembrane</keyword>
<keyword evidence="2" id="KW-1133">Transmembrane helix</keyword>
<accession>A0ABY6FVZ2</accession>
<evidence type="ECO:0000313" key="3">
    <source>
        <dbReference type="EMBL" id="UYB37400.1"/>
    </source>
</evidence>
<evidence type="ECO:0000313" key="4">
    <source>
        <dbReference type="Proteomes" id="UP001063368"/>
    </source>
</evidence>
<evidence type="ECO:0000256" key="2">
    <source>
        <dbReference type="SAM" id="Phobius"/>
    </source>
</evidence>
<feature type="transmembrane region" description="Helical" evidence="2">
    <location>
        <begin position="90"/>
        <end position="112"/>
    </location>
</feature>
<gene>
    <name evidence="3" type="ORF">N9A08_07105</name>
</gene>
<keyword evidence="4" id="KW-1185">Reference proteome</keyword>
<reference evidence="3" key="1">
    <citation type="submission" date="2022-09" db="EMBL/GenBank/DDBJ databases">
        <authorList>
            <person name="Li D."/>
            <person name="Cheng J."/>
            <person name="Li Y."/>
        </authorList>
    </citation>
    <scope>NUCLEOTIDE SEQUENCE</scope>
    <source>
        <strain evidence="3">DL</strain>
    </source>
</reference>
<feature type="region of interest" description="Disordered" evidence="1">
    <location>
        <begin position="47"/>
        <end position="77"/>
    </location>
</feature>
<feature type="compositionally biased region" description="Low complexity" evidence="1">
    <location>
        <begin position="47"/>
        <end position="60"/>
    </location>
</feature>
<evidence type="ECO:0000256" key="1">
    <source>
        <dbReference type="SAM" id="MobiDB-lite"/>
    </source>
</evidence>
<sequence length="151" mass="15276">MRGTIRTAAALALDVRALARLVLPAVGLLAILAGILGMHMAFDPQPAAEHASPHAAAAEPTSQHSQVSVPDASGASGSSGHDADGCAQCGPAGCMAGLCILFLLLVSLAALLDPLRRLIRGRETTGSPGFLPTAKAPPRAPSLNQLCISRT</sequence>
<dbReference type="RefSeq" id="WP_263128839.1">
    <property type="nucleotide sequence ID" value="NZ_CP106856.1"/>
</dbReference>
<name>A0ABY6FVZ2_9MICC</name>